<feature type="domain" description="DUF4139" evidence="3">
    <location>
        <begin position="241"/>
        <end position="557"/>
    </location>
</feature>
<evidence type="ECO:0000259" key="4">
    <source>
        <dbReference type="Pfam" id="PF13600"/>
    </source>
</evidence>
<keyword evidence="6" id="KW-1185">Reference proteome</keyword>
<protein>
    <submittedName>
        <fullName evidence="5">Mucoidy inhibitor MuiA</fullName>
    </submittedName>
</protein>
<dbReference type="Pfam" id="PF13600">
    <property type="entry name" value="DUF4140"/>
    <property type="match status" value="1"/>
</dbReference>
<dbReference type="PANTHER" id="PTHR31005:SF8">
    <property type="entry name" value="DUF4139 DOMAIN-CONTAINING PROTEIN"/>
    <property type="match status" value="1"/>
</dbReference>
<reference evidence="5 6" key="1">
    <citation type="journal article" date="2019" name="Int. J. Syst. Evol. Microbiol.">
        <title>The Global Catalogue of Microorganisms (GCM) 10K type strain sequencing project: providing services to taxonomists for standard genome sequencing and annotation.</title>
        <authorList>
            <consortium name="The Broad Institute Genomics Platform"/>
            <consortium name="The Broad Institute Genome Sequencing Center for Infectious Disease"/>
            <person name="Wu L."/>
            <person name="Ma J."/>
        </authorList>
    </citation>
    <scope>NUCLEOTIDE SEQUENCE [LARGE SCALE GENOMIC DNA]</scope>
    <source>
        <strain evidence="5 6">JCM 6305</strain>
    </source>
</reference>
<dbReference type="NCBIfam" id="TIGR02231">
    <property type="entry name" value="mucoidy inhibitor MuiA family protein"/>
    <property type="match status" value="1"/>
</dbReference>
<feature type="compositionally biased region" description="Polar residues" evidence="2">
    <location>
        <begin position="1"/>
        <end position="11"/>
    </location>
</feature>
<feature type="region of interest" description="Disordered" evidence="2">
    <location>
        <begin position="1"/>
        <end position="29"/>
    </location>
</feature>
<dbReference type="InterPro" id="IPR037291">
    <property type="entry name" value="DUF4139"/>
</dbReference>
<organism evidence="5 6">
    <name type="scientific">Streptomyces macrosporus</name>
    <dbReference type="NCBI Taxonomy" id="44032"/>
    <lineage>
        <taxon>Bacteria</taxon>
        <taxon>Bacillati</taxon>
        <taxon>Actinomycetota</taxon>
        <taxon>Actinomycetes</taxon>
        <taxon>Kitasatosporales</taxon>
        <taxon>Streptomycetaceae</taxon>
        <taxon>Streptomyces</taxon>
    </lineage>
</organism>
<comment type="caution">
    <text evidence="5">The sequence shown here is derived from an EMBL/GenBank/DDBJ whole genome shotgun (WGS) entry which is preliminary data.</text>
</comment>
<evidence type="ECO:0000256" key="2">
    <source>
        <dbReference type="SAM" id="MobiDB-lite"/>
    </source>
</evidence>
<dbReference type="InterPro" id="IPR025554">
    <property type="entry name" value="DUF4140"/>
</dbReference>
<keyword evidence="1" id="KW-0175">Coiled coil</keyword>
<feature type="domain" description="DUF4140" evidence="4">
    <location>
        <begin position="36"/>
        <end position="148"/>
    </location>
</feature>
<gene>
    <name evidence="5" type="primary">muiA</name>
    <name evidence="5" type="ORF">GCM10010405_16920</name>
</gene>
<evidence type="ECO:0000313" key="6">
    <source>
        <dbReference type="Proteomes" id="UP001501638"/>
    </source>
</evidence>
<evidence type="ECO:0000256" key="1">
    <source>
        <dbReference type="SAM" id="Coils"/>
    </source>
</evidence>
<feature type="region of interest" description="Disordered" evidence="2">
    <location>
        <begin position="331"/>
        <end position="353"/>
    </location>
</feature>
<name>A0ABN3JPV1_9ACTN</name>
<feature type="coiled-coil region" evidence="1">
    <location>
        <begin position="185"/>
        <end position="219"/>
    </location>
</feature>
<accession>A0ABN3JPV1</accession>
<evidence type="ECO:0000313" key="5">
    <source>
        <dbReference type="EMBL" id="GAA2434554.1"/>
    </source>
</evidence>
<dbReference type="RefSeq" id="WP_344321508.1">
    <property type="nucleotide sequence ID" value="NZ_BAAASZ010000017.1"/>
</dbReference>
<dbReference type="PANTHER" id="PTHR31005">
    <property type="entry name" value="DUF4139 DOMAIN-CONTAINING PROTEIN"/>
    <property type="match status" value="1"/>
</dbReference>
<dbReference type="Pfam" id="PF13598">
    <property type="entry name" value="DUF4139"/>
    <property type="match status" value="1"/>
</dbReference>
<dbReference type="EMBL" id="BAAASZ010000017">
    <property type="protein sequence ID" value="GAA2434554.1"/>
    <property type="molecule type" value="Genomic_DNA"/>
</dbReference>
<dbReference type="InterPro" id="IPR011935">
    <property type="entry name" value="CHP02231"/>
</dbReference>
<evidence type="ECO:0000259" key="3">
    <source>
        <dbReference type="Pfam" id="PF13598"/>
    </source>
</evidence>
<proteinExistence type="predicted"/>
<sequence length="564" mass="60924">MTETVFPTGSPTGFPAGSAGDPTSRREPVPLPITAVTCLEDRAQVERQGPVELTAGAQRLRIGPVTPLAVDRSLRAEIVPGPSDGGEPPTGAPGVRVVDARVVRAYTPPPPDGPGEGASELRREVHALEREIREAGLHRQRLESRLAVVAQARADLYRDVAESSGAGGADPERWADRLERVDAEAEARGAELHRLRRRLRDLEEEVREAREALARTEEEPEELTAAVEVVVEADRAGPAVLRVTHLVPCALWRPAYRATLTEDERSVLLETDAVVWQRTGEDWDGVRLSLSTARPTLAAGPPALHEDVLVLRDRSAEERRTVEIDLREEEVRTVGAGSSADGSGDGELPGLADGGEVRVLTAPAPVAVVSDGRPHRVRLSSFTAPCRTELVCVPELSPLVTRVARLVNEGGHVLLAGPVDLVRGSGFTGRGELPFTGLGEELLLSFGSEDTYRVVRHVEESRDTAGLTGINQRTVITRRVRLFVSRLDAPSDGEAVEFVLRERIPVSEVSAVEVRLRQGACRPEPDEGVDADGMLRYVLRPAPGERREITLEYEMTAAGGVVGL</sequence>
<feature type="coiled-coil region" evidence="1">
    <location>
        <begin position="118"/>
        <end position="145"/>
    </location>
</feature>
<dbReference type="Proteomes" id="UP001501638">
    <property type="component" value="Unassembled WGS sequence"/>
</dbReference>